<dbReference type="PROSITE" id="PS51161">
    <property type="entry name" value="ATP_CONE"/>
    <property type="match status" value="2"/>
</dbReference>
<protein>
    <recommendedName>
        <fullName evidence="10">Ribonucleoside-diphosphate reductase</fullName>
        <ecNumber evidence="10">1.17.4.1</ecNumber>
    </recommendedName>
</protein>
<dbReference type="Pfam" id="PF03477">
    <property type="entry name" value="ATP-cone"/>
    <property type="match status" value="2"/>
</dbReference>
<dbReference type="Pfam" id="PF00317">
    <property type="entry name" value="Ribonuc_red_lgN"/>
    <property type="match status" value="1"/>
</dbReference>
<feature type="domain" description="ATP-cone" evidence="11">
    <location>
        <begin position="114"/>
        <end position="203"/>
    </location>
</feature>
<dbReference type="NCBIfam" id="NF005544">
    <property type="entry name" value="PRK07207.1"/>
    <property type="match status" value="1"/>
</dbReference>
<keyword evidence="2" id="KW-0021">Allosteric enzyme</keyword>
<keyword evidence="6 10" id="KW-0215">Deoxyribonucleotide synthesis</keyword>
<evidence type="ECO:0000256" key="10">
    <source>
        <dbReference type="RuleBase" id="RU003410"/>
    </source>
</evidence>
<dbReference type="PANTHER" id="PTHR11573:SF6">
    <property type="entry name" value="RIBONUCLEOSIDE-DIPHOSPHATE REDUCTASE LARGE SUBUNIT"/>
    <property type="match status" value="1"/>
</dbReference>
<evidence type="ECO:0000256" key="7">
    <source>
        <dbReference type="ARBA" id="ARBA00024942"/>
    </source>
</evidence>
<name>A0A1G2G821_9BACT</name>
<dbReference type="EMBL" id="MHNL01000001">
    <property type="protein sequence ID" value="OGZ46130.1"/>
    <property type="molecule type" value="Genomic_DNA"/>
</dbReference>
<dbReference type="InterPro" id="IPR039718">
    <property type="entry name" value="Rrm1"/>
</dbReference>
<keyword evidence="5 10" id="KW-0560">Oxidoreductase</keyword>
<comment type="catalytic activity">
    <reaction evidence="8 10">
        <text>a 2'-deoxyribonucleoside 5'-diphosphate + [thioredoxin]-disulfide + H2O = a ribonucleoside 5'-diphosphate + [thioredoxin]-dithiol</text>
        <dbReference type="Rhea" id="RHEA:23252"/>
        <dbReference type="Rhea" id="RHEA-COMP:10698"/>
        <dbReference type="Rhea" id="RHEA-COMP:10700"/>
        <dbReference type="ChEBI" id="CHEBI:15377"/>
        <dbReference type="ChEBI" id="CHEBI:29950"/>
        <dbReference type="ChEBI" id="CHEBI:50058"/>
        <dbReference type="ChEBI" id="CHEBI:57930"/>
        <dbReference type="ChEBI" id="CHEBI:73316"/>
        <dbReference type="EC" id="1.17.4.1"/>
    </reaction>
</comment>
<organism evidence="12 13">
    <name type="scientific">Candidatus Ryanbacteria bacterium RIFCSPHIGHO2_01_FULL_48_27</name>
    <dbReference type="NCBI Taxonomy" id="1802115"/>
    <lineage>
        <taxon>Bacteria</taxon>
        <taxon>Candidatus Ryaniibacteriota</taxon>
    </lineage>
</organism>
<dbReference type="FunFam" id="3.20.70.20:FF:000009">
    <property type="entry name" value="Ribonucleoside-diphosphate reductase"/>
    <property type="match status" value="1"/>
</dbReference>
<dbReference type="SUPFAM" id="SSF48168">
    <property type="entry name" value="R1 subunit of ribonucleotide reductase, N-terminal domain"/>
    <property type="match status" value="1"/>
</dbReference>
<dbReference type="STRING" id="1802115.A2756_05965"/>
<dbReference type="AlphaFoldDB" id="A0A1G2G821"/>
<dbReference type="GO" id="GO:0005971">
    <property type="term" value="C:ribonucleoside-diphosphate reductase complex"/>
    <property type="evidence" value="ECO:0007669"/>
    <property type="project" value="TreeGrafter"/>
</dbReference>
<dbReference type="Proteomes" id="UP000177785">
    <property type="component" value="Unassembled WGS sequence"/>
</dbReference>
<dbReference type="UniPathway" id="UPA00326"/>
<keyword evidence="3 9" id="KW-0547">Nucleotide-binding</keyword>
<dbReference type="GO" id="GO:0005524">
    <property type="term" value="F:ATP binding"/>
    <property type="evidence" value="ECO:0007669"/>
    <property type="project" value="UniProtKB-UniRule"/>
</dbReference>
<accession>A0A1G2G821</accession>
<dbReference type="InterPro" id="IPR013346">
    <property type="entry name" value="NrdE_NrdA_C"/>
</dbReference>
<dbReference type="SUPFAM" id="SSF51998">
    <property type="entry name" value="PFL-like glycyl radical enzymes"/>
    <property type="match status" value="1"/>
</dbReference>
<comment type="caution">
    <text evidence="12">The sequence shown here is derived from an EMBL/GenBank/DDBJ whole genome shotgun (WGS) entry which is preliminary data.</text>
</comment>
<dbReference type="PRINTS" id="PR01183">
    <property type="entry name" value="RIBORDTASEM1"/>
</dbReference>
<evidence type="ECO:0000256" key="1">
    <source>
        <dbReference type="ARBA" id="ARBA00010406"/>
    </source>
</evidence>
<dbReference type="InterPro" id="IPR008926">
    <property type="entry name" value="RNR_R1-su_N"/>
</dbReference>
<evidence type="ECO:0000313" key="12">
    <source>
        <dbReference type="EMBL" id="OGZ46130.1"/>
    </source>
</evidence>
<proteinExistence type="inferred from homology"/>
<dbReference type="EC" id="1.17.4.1" evidence="10"/>
<evidence type="ECO:0000256" key="8">
    <source>
        <dbReference type="ARBA" id="ARBA00047754"/>
    </source>
</evidence>
<evidence type="ECO:0000256" key="4">
    <source>
        <dbReference type="ARBA" id="ARBA00022840"/>
    </source>
</evidence>
<keyword evidence="4 9" id="KW-0067">ATP-binding</keyword>
<gene>
    <name evidence="12" type="ORF">A2756_05965</name>
</gene>
<evidence type="ECO:0000313" key="13">
    <source>
        <dbReference type="Proteomes" id="UP000177785"/>
    </source>
</evidence>
<comment type="similarity">
    <text evidence="1 10">Belongs to the ribonucleoside diphosphate reductase large chain family.</text>
</comment>
<evidence type="ECO:0000256" key="3">
    <source>
        <dbReference type="ARBA" id="ARBA00022741"/>
    </source>
</evidence>
<evidence type="ECO:0000256" key="6">
    <source>
        <dbReference type="ARBA" id="ARBA00023116"/>
    </source>
</evidence>
<dbReference type="PANTHER" id="PTHR11573">
    <property type="entry name" value="RIBONUCLEOSIDE-DIPHOSPHATE REDUCTASE LARGE CHAIN"/>
    <property type="match status" value="1"/>
</dbReference>
<reference evidence="12 13" key="1">
    <citation type="journal article" date="2016" name="Nat. Commun.">
        <title>Thousands of microbial genomes shed light on interconnected biogeochemical processes in an aquifer system.</title>
        <authorList>
            <person name="Anantharaman K."/>
            <person name="Brown C.T."/>
            <person name="Hug L.A."/>
            <person name="Sharon I."/>
            <person name="Castelle C.J."/>
            <person name="Probst A.J."/>
            <person name="Thomas B.C."/>
            <person name="Singh A."/>
            <person name="Wilkins M.J."/>
            <person name="Karaoz U."/>
            <person name="Brodie E.L."/>
            <person name="Williams K.H."/>
            <person name="Hubbard S.S."/>
            <person name="Banfield J.F."/>
        </authorList>
    </citation>
    <scope>NUCLEOTIDE SEQUENCE [LARGE SCALE GENOMIC DNA]</scope>
</reference>
<sequence length="961" mass="108834">MATIQQVKKRNGEVVDFDPAKITIVVHKAFTAVRGKADEERTRQIVSSVVADIEKMFTDRVPSVENVQDFVERAIMLEGFFDVAKAYIIYRYEHTKEREEKKQDVIRKIEAAELSVVKRSGAREVFSLEKIRYTIERAARGLDAVDTEALVMQCRTEVYDNITTAEISRAILMTARAFIERDPAYSKLAARFLFSLLYREVIGMDKIDFQNLDAQYRTAFVDNIKKGVTIGKLDPKMLEYDLEAMSKKLVIERDDMLLYLGAQTLYDRYFLQDYDRHVLETPQAMWMRVAMGLALNEGVNAPAYAERFYTMISTLRFVPSTPTLFHAGTAHPQLSSCYLNTVADSLDEIFKSYADNAQLSKWSGGIGTDWTSVRGTGAPIKGTGVESQGVIPFLKIANDTVVAINRSGRRRGAACVYLETWHYDIEDFLELRKNTGDERRRTHDMDTASWIPDLFMKRVREDGDWTLFSSNEVPDLHETYGKDFETRYAAYERMADEGKIRTWKRMKARDLWKKMLAMLFETGHPWITFKDPSNVRSPQDHAGVIHSSNLCTEITLNTSSEETAVCNLGSVNLAQHLDGKRLATERLEETVEVAMRMLDNVIDVNFYPTKEAKTSNMRHRPVGMGIMGFQDALYALDINFDSEACVEFADSSMEVIAYHAYLASSKLAAERGAYESFKGSKWDRGILPQDTIALLEAERGERVLVPRTERLDWRLVRESIKQHGMRNSNCIAIAPTATISNISGCIPTIEPIYKNIYVKSNVSGDFIVVNSYLVEDLKRAGLWSADMLSKIKYFDGNIEAIDGIPQHIKEKYKETFQINPKWLIKSAAYRGRWIDQSQSLNIYFKGASGKDLSEVYQYAWELGLKTTYYLRTLAASQVEKSTVNAAEFGATHNRKDSMREESPAVSAPVVAAAVAMEPQRTTVVAEAVVAMERHQEPVAVVVGSKPIPLCKIDDPNCESCQ</sequence>
<comment type="function">
    <text evidence="7 10">Provides the precursors necessary for DNA synthesis. Catalyzes the biosynthesis of deoxyribonucleotides from the corresponding ribonucleotides.</text>
</comment>
<dbReference type="PROSITE" id="PS00089">
    <property type="entry name" value="RIBORED_LARGE"/>
    <property type="match status" value="1"/>
</dbReference>
<evidence type="ECO:0000259" key="11">
    <source>
        <dbReference type="PROSITE" id="PS51161"/>
    </source>
</evidence>
<evidence type="ECO:0000256" key="5">
    <source>
        <dbReference type="ARBA" id="ARBA00023002"/>
    </source>
</evidence>
<dbReference type="GO" id="GO:0004748">
    <property type="term" value="F:ribonucleoside-diphosphate reductase activity, thioredoxin disulfide as acceptor"/>
    <property type="evidence" value="ECO:0007669"/>
    <property type="project" value="UniProtKB-EC"/>
</dbReference>
<dbReference type="GO" id="GO:0009263">
    <property type="term" value="P:deoxyribonucleotide biosynthetic process"/>
    <property type="evidence" value="ECO:0007669"/>
    <property type="project" value="UniProtKB-KW"/>
</dbReference>
<dbReference type="CDD" id="cd01679">
    <property type="entry name" value="RNR_I"/>
    <property type="match status" value="1"/>
</dbReference>
<dbReference type="NCBIfam" id="TIGR02506">
    <property type="entry name" value="NrdE_NrdA"/>
    <property type="match status" value="1"/>
</dbReference>
<evidence type="ECO:0000256" key="2">
    <source>
        <dbReference type="ARBA" id="ARBA00022533"/>
    </source>
</evidence>
<dbReference type="InterPro" id="IPR000788">
    <property type="entry name" value="RNR_lg_C"/>
</dbReference>
<dbReference type="Pfam" id="PF02867">
    <property type="entry name" value="Ribonuc_red_lgC"/>
    <property type="match status" value="1"/>
</dbReference>
<dbReference type="InterPro" id="IPR013509">
    <property type="entry name" value="RNR_lsu_N"/>
</dbReference>
<evidence type="ECO:0000256" key="9">
    <source>
        <dbReference type="PROSITE-ProRule" id="PRU00492"/>
    </source>
</evidence>
<feature type="domain" description="ATP-cone" evidence="11">
    <location>
        <begin position="5"/>
        <end position="98"/>
    </location>
</feature>
<dbReference type="Gene3D" id="3.20.70.20">
    <property type="match status" value="1"/>
</dbReference>
<dbReference type="InterPro" id="IPR005144">
    <property type="entry name" value="ATP-cone_dom"/>
</dbReference>